<dbReference type="Proteomes" id="UP000838672">
    <property type="component" value="Unassembled WGS sequence"/>
</dbReference>
<accession>A0ABM8ZSN7</accession>
<gene>
    <name evidence="6" type="primary">lemA</name>
    <name evidence="6" type="ORF">VST7929_01193</name>
</gene>
<evidence type="ECO:0000256" key="5">
    <source>
        <dbReference type="ARBA" id="ARBA00023136"/>
    </source>
</evidence>
<dbReference type="InterPro" id="IPR023353">
    <property type="entry name" value="LemA-like_dom_sf"/>
</dbReference>
<evidence type="ECO:0000313" key="7">
    <source>
        <dbReference type="Proteomes" id="UP000838672"/>
    </source>
</evidence>
<dbReference type="PANTHER" id="PTHR34478:SF2">
    <property type="entry name" value="MEMBRANE PROTEIN"/>
    <property type="match status" value="1"/>
</dbReference>
<dbReference type="Pfam" id="PF04011">
    <property type="entry name" value="LemA"/>
    <property type="match status" value="1"/>
</dbReference>
<evidence type="ECO:0000256" key="1">
    <source>
        <dbReference type="ARBA" id="ARBA00004167"/>
    </source>
</evidence>
<dbReference type="PANTHER" id="PTHR34478">
    <property type="entry name" value="PROTEIN LEMA"/>
    <property type="match status" value="1"/>
</dbReference>
<sequence length="190" mass="21649">MEYILLAIIVLIAVAGYSTYVKLIKLRNQALEALSGIDVQMQKRFDLVPNVLRVARRFMEHEKDLFTEVAALRSKVMEGYDKNKPTEVNSHVQAMQSLSDKFGQLMINVESYPDLRSDKAIMEAMHTYHEVESHISASRRFYNTSVIDLNNVVQIFPSSVIANMVGVRAMELFKAQEQAREGVNAEAFLY</sequence>
<keyword evidence="5" id="KW-0472">Membrane</keyword>
<keyword evidence="3" id="KW-0812">Transmembrane</keyword>
<proteinExistence type="inferred from homology"/>
<reference evidence="6" key="1">
    <citation type="submission" date="2021-11" db="EMBL/GenBank/DDBJ databases">
        <authorList>
            <person name="Rodrigo-Torres L."/>
            <person name="Arahal R. D."/>
            <person name="Lucena T."/>
        </authorList>
    </citation>
    <scope>NUCLEOTIDE SEQUENCE</scope>
    <source>
        <strain evidence="6">CECT 7929</strain>
    </source>
</reference>
<comment type="caution">
    <text evidence="6">The sequence shown here is derived from an EMBL/GenBank/DDBJ whole genome shotgun (WGS) entry which is preliminary data.</text>
</comment>
<keyword evidence="7" id="KW-1185">Reference proteome</keyword>
<dbReference type="InterPro" id="IPR007156">
    <property type="entry name" value="MamQ_LemA"/>
</dbReference>
<evidence type="ECO:0000313" key="6">
    <source>
        <dbReference type="EMBL" id="CAH0533327.1"/>
    </source>
</evidence>
<dbReference type="EMBL" id="CAKLDI010000001">
    <property type="protein sequence ID" value="CAH0533327.1"/>
    <property type="molecule type" value="Genomic_DNA"/>
</dbReference>
<dbReference type="RefSeq" id="WP_237465702.1">
    <property type="nucleotide sequence ID" value="NZ_CAKLDI010000001.1"/>
</dbReference>
<evidence type="ECO:0000256" key="4">
    <source>
        <dbReference type="ARBA" id="ARBA00022989"/>
    </source>
</evidence>
<protein>
    <submittedName>
        <fullName evidence="6">Protein LemA</fullName>
    </submittedName>
</protein>
<comment type="subcellular location">
    <subcellularLocation>
        <location evidence="1">Membrane</location>
        <topology evidence="1">Single-pass membrane protein</topology>
    </subcellularLocation>
</comment>
<dbReference type="SUPFAM" id="SSF140478">
    <property type="entry name" value="LemA-like"/>
    <property type="match status" value="1"/>
</dbReference>
<dbReference type="Gene3D" id="1.20.1440.20">
    <property type="entry name" value="LemA-like domain"/>
    <property type="match status" value="1"/>
</dbReference>
<comment type="similarity">
    <text evidence="2">Belongs to the LemA family.</text>
</comment>
<evidence type="ECO:0000256" key="3">
    <source>
        <dbReference type="ARBA" id="ARBA00022692"/>
    </source>
</evidence>
<name>A0ABM8ZSN7_9VIBR</name>
<evidence type="ECO:0000256" key="2">
    <source>
        <dbReference type="ARBA" id="ARBA00008854"/>
    </source>
</evidence>
<keyword evidence="4" id="KW-1133">Transmembrane helix</keyword>
<organism evidence="6 7">
    <name type="scientific">Vibrio stylophorae</name>
    <dbReference type="NCBI Taxonomy" id="659351"/>
    <lineage>
        <taxon>Bacteria</taxon>
        <taxon>Pseudomonadati</taxon>
        <taxon>Pseudomonadota</taxon>
        <taxon>Gammaproteobacteria</taxon>
        <taxon>Vibrionales</taxon>
        <taxon>Vibrionaceae</taxon>
        <taxon>Vibrio</taxon>
    </lineage>
</organism>